<reference evidence="1 2" key="1">
    <citation type="submission" date="2020-01" db="EMBL/GenBank/DDBJ databases">
        <title>Draft genome sequence of Aspergillus udagawae IFM 46972.</title>
        <authorList>
            <person name="Takahashi H."/>
            <person name="Yaguchi T."/>
        </authorList>
    </citation>
    <scope>NUCLEOTIDE SEQUENCE [LARGE SCALE GENOMIC DNA]</scope>
    <source>
        <strain evidence="1 2">IFM 46972</strain>
    </source>
</reference>
<dbReference type="EMBL" id="BLKC01000035">
    <property type="protein sequence ID" value="GFF38783.1"/>
    <property type="molecule type" value="Genomic_DNA"/>
</dbReference>
<accession>A0A8H3NRA6</accession>
<comment type="caution">
    <text evidence="1">The sequence shown here is derived from an EMBL/GenBank/DDBJ whole genome shotgun (WGS) entry which is preliminary data.</text>
</comment>
<proteinExistence type="predicted"/>
<sequence length="137" mass="15284">MPDPAVSSLRGTFSSSIGNRPVWKVIGPVITACMPMLEECDLQEADFDFDLGNSQNLKVLLLSHSSIQDDRQETIDRLKMFSRMATGSHRKAIAFLLTEEPFSSASGRYSLEGLLTLQVLYACSSLSKDIFRFVFKL</sequence>
<name>A0A8H3NRA6_9EURO</name>
<gene>
    <name evidence="1" type="ORF">IFM46972_05668</name>
</gene>
<dbReference type="AlphaFoldDB" id="A0A8H3NRA6"/>
<protein>
    <submittedName>
        <fullName evidence="1">Uncharacterized protein</fullName>
    </submittedName>
</protein>
<dbReference type="Proteomes" id="UP000465221">
    <property type="component" value="Unassembled WGS sequence"/>
</dbReference>
<organism evidence="1 2">
    <name type="scientific">Aspergillus udagawae</name>
    <dbReference type="NCBI Taxonomy" id="91492"/>
    <lineage>
        <taxon>Eukaryota</taxon>
        <taxon>Fungi</taxon>
        <taxon>Dikarya</taxon>
        <taxon>Ascomycota</taxon>
        <taxon>Pezizomycotina</taxon>
        <taxon>Eurotiomycetes</taxon>
        <taxon>Eurotiomycetidae</taxon>
        <taxon>Eurotiales</taxon>
        <taxon>Aspergillaceae</taxon>
        <taxon>Aspergillus</taxon>
        <taxon>Aspergillus subgen. Fumigati</taxon>
    </lineage>
</organism>
<evidence type="ECO:0000313" key="2">
    <source>
        <dbReference type="Proteomes" id="UP000465221"/>
    </source>
</evidence>
<evidence type="ECO:0000313" key="1">
    <source>
        <dbReference type="EMBL" id="GFF38783.1"/>
    </source>
</evidence>